<organism evidence="12 13">
    <name type="scientific">Madurella mycetomatis</name>
    <dbReference type="NCBI Taxonomy" id="100816"/>
    <lineage>
        <taxon>Eukaryota</taxon>
        <taxon>Fungi</taxon>
        <taxon>Dikarya</taxon>
        <taxon>Ascomycota</taxon>
        <taxon>Pezizomycotina</taxon>
        <taxon>Sordariomycetes</taxon>
        <taxon>Sordariomycetidae</taxon>
        <taxon>Sordariales</taxon>
        <taxon>Sordariales incertae sedis</taxon>
        <taxon>Madurella</taxon>
    </lineage>
</organism>
<comment type="caution">
    <text evidence="12">The sequence shown here is derived from an EMBL/GenBank/DDBJ whole genome shotgun (WGS) entry which is preliminary data.</text>
</comment>
<accession>A0A175VNK4</accession>
<dbReference type="OrthoDB" id="1929172at2759"/>
<keyword evidence="13" id="KW-1185">Reference proteome</keyword>
<evidence type="ECO:0000313" key="12">
    <source>
        <dbReference type="EMBL" id="KXX72791.1"/>
    </source>
</evidence>
<feature type="transmembrane region" description="Helical" evidence="9">
    <location>
        <begin position="181"/>
        <end position="202"/>
    </location>
</feature>
<dbReference type="InterPro" id="IPR015720">
    <property type="entry name" value="Emp24-like"/>
</dbReference>
<keyword evidence="5 9" id="KW-1133">Transmembrane helix</keyword>
<dbReference type="SUPFAM" id="SSF101576">
    <property type="entry name" value="Supernatant protein factor (SPF), C-terminal domain"/>
    <property type="match status" value="1"/>
</dbReference>
<dbReference type="EMBL" id="LCTW02000696">
    <property type="protein sequence ID" value="KXX72791.1"/>
    <property type="molecule type" value="Genomic_DNA"/>
</dbReference>
<reference evidence="12 13" key="1">
    <citation type="journal article" date="2016" name="Genome Announc.">
        <title>Genome Sequence of Madurella mycetomatis mm55, Isolated from a Human Mycetoma Case in Sudan.</title>
        <authorList>
            <person name="Smit S."/>
            <person name="Derks M.F."/>
            <person name="Bervoets S."/>
            <person name="Fahal A."/>
            <person name="van Leeuwen W."/>
            <person name="van Belkum A."/>
            <person name="van de Sande W.W."/>
        </authorList>
    </citation>
    <scope>NUCLEOTIDE SEQUENCE [LARGE SCALE GENOMIC DNA]</scope>
    <source>
        <strain evidence="13">mm55</strain>
    </source>
</reference>
<proteinExistence type="inferred from homology"/>
<comment type="subcellular location">
    <subcellularLocation>
        <location evidence="7">Endomembrane system</location>
        <topology evidence="7">Single-pass membrane protein</topology>
    </subcellularLocation>
    <subcellularLocation>
        <location evidence="1 8">Membrane</location>
        <topology evidence="1 8">Single-pass type I membrane protein</topology>
    </subcellularLocation>
</comment>
<evidence type="ECO:0000256" key="6">
    <source>
        <dbReference type="ARBA" id="ARBA00023136"/>
    </source>
</evidence>
<keyword evidence="3 8" id="KW-0812">Transmembrane</keyword>
<dbReference type="Pfam" id="PF01105">
    <property type="entry name" value="EMP24_GP25L"/>
    <property type="match status" value="1"/>
</dbReference>
<evidence type="ECO:0000256" key="10">
    <source>
        <dbReference type="SAM" id="SignalP"/>
    </source>
</evidence>
<evidence type="ECO:0000256" key="4">
    <source>
        <dbReference type="ARBA" id="ARBA00022729"/>
    </source>
</evidence>
<feature type="signal peptide" evidence="10">
    <location>
        <begin position="1"/>
        <end position="20"/>
    </location>
</feature>
<dbReference type="VEuPathDB" id="FungiDB:MMYC01_210587"/>
<evidence type="ECO:0000256" key="9">
    <source>
        <dbReference type="SAM" id="Phobius"/>
    </source>
</evidence>
<evidence type="ECO:0000256" key="5">
    <source>
        <dbReference type="ARBA" id="ARBA00022989"/>
    </source>
</evidence>
<keyword evidence="4 10" id="KW-0732">Signal</keyword>
<feature type="domain" description="GOLD" evidence="11">
    <location>
        <begin position="32"/>
        <end position="115"/>
    </location>
</feature>
<dbReference type="STRING" id="100816.A0A175VNK4"/>
<dbReference type="PROSITE" id="PS50866">
    <property type="entry name" value="GOLD"/>
    <property type="match status" value="1"/>
</dbReference>
<gene>
    <name evidence="12" type="ORF">MMYC01_210587</name>
</gene>
<protein>
    <submittedName>
        <fullName evidence="12">Protein ERP3</fullName>
    </submittedName>
</protein>
<evidence type="ECO:0000256" key="2">
    <source>
        <dbReference type="ARBA" id="ARBA00007104"/>
    </source>
</evidence>
<dbReference type="InterPro" id="IPR036598">
    <property type="entry name" value="GOLD_dom_sf"/>
</dbReference>
<dbReference type="SMART" id="SM01190">
    <property type="entry name" value="EMP24_GP25L"/>
    <property type="match status" value="1"/>
</dbReference>
<sequence>MQLPLLSYGLWALLAAQATATALTYKLNANEKACFYTTTQHKDEKVAFYFAVQSGGSFDIDYEVRGPNNKYIMEAQKERQGDFVFTAQEVGEYKFCFNNEMSTFAEKFVDFEIAVENEARVSLPAKQGSSPEQTSALEESLFKLSGQLSTITRNQKYFRTRENRNFSTVRSTEQRIINFSMVQILLVMCMAGLQVFIVRFFFQGARKGYV</sequence>
<dbReference type="AlphaFoldDB" id="A0A175VNK4"/>
<evidence type="ECO:0000256" key="3">
    <source>
        <dbReference type="ARBA" id="ARBA00022692"/>
    </source>
</evidence>
<feature type="chain" id="PRO_5008043188" evidence="10">
    <location>
        <begin position="21"/>
        <end position="210"/>
    </location>
</feature>
<dbReference type="InterPro" id="IPR009038">
    <property type="entry name" value="GOLD_dom"/>
</dbReference>
<evidence type="ECO:0000313" key="13">
    <source>
        <dbReference type="Proteomes" id="UP000078237"/>
    </source>
</evidence>
<evidence type="ECO:0000259" key="11">
    <source>
        <dbReference type="PROSITE" id="PS50866"/>
    </source>
</evidence>
<evidence type="ECO:0000256" key="8">
    <source>
        <dbReference type="RuleBase" id="RU003827"/>
    </source>
</evidence>
<dbReference type="GO" id="GO:0012505">
    <property type="term" value="C:endomembrane system"/>
    <property type="evidence" value="ECO:0007669"/>
    <property type="project" value="UniProtKB-SubCell"/>
</dbReference>
<evidence type="ECO:0000256" key="1">
    <source>
        <dbReference type="ARBA" id="ARBA00004479"/>
    </source>
</evidence>
<comment type="similarity">
    <text evidence="2 8">Belongs to the EMP24/GP25L family.</text>
</comment>
<dbReference type="PANTHER" id="PTHR22811">
    <property type="entry name" value="TRANSMEMBRANE EMP24 DOMAIN-CONTAINING PROTEIN"/>
    <property type="match status" value="1"/>
</dbReference>
<name>A0A175VNK4_9PEZI</name>
<evidence type="ECO:0000256" key="7">
    <source>
        <dbReference type="ARBA" id="ARBA00037847"/>
    </source>
</evidence>
<dbReference type="Proteomes" id="UP000078237">
    <property type="component" value="Unassembled WGS sequence"/>
</dbReference>
<dbReference type="GO" id="GO:0016020">
    <property type="term" value="C:membrane"/>
    <property type="evidence" value="ECO:0007669"/>
    <property type="project" value="UniProtKB-SubCell"/>
</dbReference>
<keyword evidence="6 9" id="KW-0472">Membrane</keyword>